<gene>
    <name evidence="4" type="ORF">ISN44_As06g034910</name>
</gene>
<accession>A0A8T2CIL6</accession>
<dbReference type="AlphaFoldDB" id="A0A8T2CIL6"/>
<dbReference type="InterPro" id="IPR044730">
    <property type="entry name" value="RNase_H-like_dom_plant"/>
</dbReference>
<dbReference type="InterPro" id="IPR000477">
    <property type="entry name" value="RT_dom"/>
</dbReference>
<dbReference type="Pfam" id="PF13456">
    <property type="entry name" value="RVT_3"/>
    <property type="match status" value="1"/>
</dbReference>
<keyword evidence="5" id="KW-1185">Reference proteome</keyword>
<evidence type="ECO:0000259" key="1">
    <source>
        <dbReference type="Pfam" id="PF00078"/>
    </source>
</evidence>
<dbReference type="GO" id="GO:0003676">
    <property type="term" value="F:nucleic acid binding"/>
    <property type="evidence" value="ECO:0007669"/>
    <property type="project" value="InterPro"/>
</dbReference>
<dbReference type="Pfam" id="PF00078">
    <property type="entry name" value="RVT_1"/>
    <property type="match status" value="1"/>
</dbReference>
<dbReference type="GO" id="GO:0004523">
    <property type="term" value="F:RNA-DNA hybrid ribonuclease activity"/>
    <property type="evidence" value="ECO:0007669"/>
    <property type="project" value="InterPro"/>
</dbReference>
<dbReference type="PANTHER" id="PTHR33116">
    <property type="entry name" value="REVERSE TRANSCRIPTASE ZINC-BINDING DOMAIN-CONTAINING PROTEIN-RELATED-RELATED"/>
    <property type="match status" value="1"/>
</dbReference>
<evidence type="ECO:0000259" key="2">
    <source>
        <dbReference type="Pfam" id="PF13456"/>
    </source>
</evidence>
<evidence type="ECO:0000313" key="5">
    <source>
        <dbReference type="Proteomes" id="UP000694251"/>
    </source>
</evidence>
<keyword evidence="4" id="KW-0548">Nucleotidyltransferase</keyword>
<reference evidence="4 5" key="1">
    <citation type="submission" date="2020-12" db="EMBL/GenBank/DDBJ databases">
        <title>Concerted genomic and epigenomic changes stabilize Arabidopsis allopolyploids.</title>
        <authorList>
            <person name="Chen Z."/>
        </authorList>
    </citation>
    <scope>NUCLEOTIDE SEQUENCE [LARGE SCALE GENOMIC DNA]</scope>
    <source>
        <strain evidence="4">As9502</strain>
        <tissue evidence="4">Leaf</tissue>
    </source>
</reference>
<dbReference type="Proteomes" id="UP000694251">
    <property type="component" value="Chromosome 6"/>
</dbReference>
<feature type="domain" description="RNase H type-1" evidence="2">
    <location>
        <begin position="496"/>
        <end position="616"/>
    </location>
</feature>
<evidence type="ECO:0000259" key="3">
    <source>
        <dbReference type="Pfam" id="PF13966"/>
    </source>
</evidence>
<organism evidence="4 5">
    <name type="scientific">Arabidopsis suecica</name>
    <name type="common">Swedish thale-cress</name>
    <name type="synonym">Cardaminopsis suecica</name>
    <dbReference type="NCBI Taxonomy" id="45249"/>
    <lineage>
        <taxon>Eukaryota</taxon>
        <taxon>Viridiplantae</taxon>
        <taxon>Streptophyta</taxon>
        <taxon>Embryophyta</taxon>
        <taxon>Tracheophyta</taxon>
        <taxon>Spermatophyta</taxon>
        <taxon>Magnoliopsida</taxon>
        <taxon>eudicotyledons</taxon>
        <taxon>Gunneridae</taxon>
        <taxon>Pentapetalae</taxon>
        <taxon>rosids</taxon>
        <taxon>malvids</taxon>
        <taxon>Brassicales</taxon>
        <taxon>Brassicaceae</taxon>
        <taxon>Camelineae</taxon>
        <taxon>Arabidopsis</taxon>
    </lineage>
</organism>
<name>A0A8T2CIL6_ARASU</name>
<keyword evidence="4" id="KW-0808">Transferase</keyword>
<comment type="caution">
    <text evidence="4">The sequence shown here is derived from an EMBL/GenBank/DDBJ whole genome shotgun (WGS) entry which is preliminary data.</text>
</comment>
<sequence>MASITSVSYSVLVNGSPLGIVKPQRGIRQDDPLSPYIFILCADILSHLIKVKAAASDIRGIKVGLEAPVITHLQFADDSLFFCQTNARNCQALKDAFDVYEYYSGQKINTSKSVITFGSRVYGSTQARLKTILDIPNQCGGGKYLGLPEQFGRKKKEMFNYIIERVKQRTSSWSSKFLSPAGKEILIKSVALAMPVYSMSCFKLPQGVITEIEAVLMRFWWAKTNEKSGIPWIAWKRLQLSKADGGLGFRDLAKFNDALLAKQAWRLLRFPNSLCARVLKARYYLNDSILEAKPRSYQSYGWASILEGLDLIKKGTRHLVGDGHLTQVLLKIKHFLWRIITRALSTTTRLNTRGMKLDPTCKRCSLSDESINHVFVECPHSLHVWRLAQFPLQRFISPTDNIEVSLMRMLDIQADGSLSTEEQLKPFWLLWRIWKARNNLIFNNQRENPARIVIQAQAEVKDWADSLVQKSRYNHQHLCSFDEQWIPLDLPYTKCNFDAAFNSNTNAVTGGWILRNNRGHPLAWGSSRLSPAQTPLEAEAKALLAAMQQSWIRGYKAVIFEGDCEGLIKMITHSNHDISILRLCQDITFWSKKFPNVHFLFTKRCNNSAAHHLAKLGCLNSSFYSDNDKPPPWLSRHLYFLDYD</sequence>
<dbReference type="PANTHER" id="PTHR33116:SF86">
    <property type="entry name" value="REVERSE TRANSCRIPTASE DOMAIN-CONTAINING PROTEIN"/>
    <property type="match status" value="1"/>
</dbReference>
<dbReference type="InterPro" id="IPR002156">
    <property type="entry name" value="RNaseH_domain"/>
</dbReference>
<dbReference type="InterPro" id="IPR026960">
    <property type="entry name" value="RVT-Znf"/>
</dbReference>
<dbReference type="EMBL" id="JAEFBJ010000006">
    <property type="protein sequence ID" value="KAG7599305.1"/>
    <property type="molecule type" value="Genomic_DNA"/>
</dbReference>
<feature type="domain" description="Reverse transcriptase zinc-binding" evidence="3">
    <location>
        <begin position="327"/>
        <end position="385"/>
    </location>
</feature>
<protein>
    <submittedName>
        <fullName evidence="4">Reverse transcriptase zinc-binding domain</fullName>
    </submittedName>
</protein>
<dbReference type="OrthoDB" id="1422831at2759"/>
<dbReference type="CDD" id="cd06222">
    <property type="entry name" value="RNase_H_like"/>
    <property type="match status" value="1"/>
</dbReference>
<dbReference type="GO" id="GO:0003964">
    <property type="term" value="F:RNA-directed DNA polymerase activity"/>
    <property type="evidence" value="ECO:0007669"/>
    <property type="project" value="UniProtKB-KW"/>
</dbReference>
<feature type="domain" description="Reverse transcriptase" evidence="1">
    <location>
        <begin position="13"/>
        <end position="146"/>
    </location>
</feature>
<evidence type="ECO:0000313" key="4">
    <source>
        <dbReference type="EMBL" id="KAG7599305.1"/>
    </source>
</evidence>
<proteinExistence type="predicted"/>
<keyword evidence="4" id="KW-0695">RNA-directed DNA polymerase</keyword>
<dbReference type="Pfam" id="PF13966">
    <property type="entry name" value="zf-RVT"/>
    <property type="match status" value="1"/>
</dbReference>